<reference evidence="2" key="2">
    <citation type="journal article" date="2023" name="Int. J. Mol. Sci.">
        <title>De Novo Assembly and Annotation of 11 Diverse Shrub Willow (Salix) Genomes Reveals Novel Gene Organization in Sex-Linked Regions.</title>
        <authorList>
            <person name="Hyden B."/>
            <person name="Feng K."/>
            <person name="Yates T.B."/>
            <person name="Jawdy S."/>
            <person name="Cereghino C."/>
            <person name="Smart L.B."/>
            <person name="Muchero W."/>
        </authorList>
    </citation>
    <scope>NUCLEOTIDE SEQUENCE</scope>
    <source>
        <tissue evidence="2">Shoot tip</tissue>
    </source>
</reference>
<name>A0A9Q0UY62_9ROSI</name>
<keyword evidence="3" id="KW-1185">Reference proteome</keyword>
<feature type="chain" id="PRO_5040233556" evidence="1">
    <location>
        <begin position="19"/>
        <end position="81"/>
    </location>
</feature>
<sequence>MLFEKWLIIGSNFWFLYAVMNWDVHHCIEKRFVADKRCLTSLNMEGCSNLGGFVLCSSSLSTLWLSDLHCLSKMVIIYFIS</sequence>
<dbReference type="AlphaFoldDB" id="A0A9Q0UY62"/>
<dbReference type="EMBL" id="JAPFFM010000010">
    <property type="protein sequence ID" value="KAJ6738258.1"/>
    <property type="molecule type" value="Genomic_DNA"/>
</dbReference>
<feature type="non-terminal residue" evidence="2">
    <location>
        <position position="81"/>
    </location>
</feature>
<comment type="caution">
    <text evidence="2">The sequence shown here is derived from an EMBL/GenBank/DDBJ whole genome shotgun (WGS) entry which is preliminary data.</text>
</comment>
<dbReference type="Proteomes" id="UP001151752">
    <property type="component" value="Chromosome 4"/>
</dbReference>
<keyword evidence="1" id="KW-0732">Signal</keyword>
<organism evidence="2 3">
    <name type="scientific">Salix koriyanagi</name>
    <dbReference type="NCBI Taxonomy" id="2511006"/>
    <lineage>
        <taxon>Eukaryota</taxon>
        <taxon>Viridiplantae</taxon>
        <taxon>Streptophyta</taxon>
        <taxon>Embryophyta</taxon>
        <taxon>Tracheophyta</taxon>
        <taxon>Spermatophyta</taxon>
        <taxon>Magnoliopsida</taxon>
        <taxon>eudicotyledons</taxon>
        <taxon>Gunneridae</taxon>
        <taxon>Pentapetalae</taxon>
        <taxon>rosids</taxon>
        <taxon>fabids</taxon>
        <taxon>Malpighiales</taxon>
        <taxon>Salicaceae</taxon>
        <taxon>Saliceae</taxon>
        <taxon>Salix</taxon>
    </lineage>
</organism>
<gene>
    <name evidence="2" type="ORF">OIU74_003253</name>
</gene>
<evidence type="ECO:0000256" key="1">
    <source>
        <dbReference type="SAM" id="SignalP"/>
    </source>
</evidence>
<feature type="signal peptide" evidence="1">
    <location>
        <begin position="1"/>
        <end position="18"/>
    </location>
</feature>
<accession>A0A9Q0UY62</accession>
<evidence type="ECO:0000313" key="2">
    <source>
        <dbReference type="EMBL" id="KAJ6738258.1"/>
    </source>
</evidence>
<protein>
    <submittedName>
        <fullName evidence="2">F-BOX/LRR-REPEAT PROTEIN 17</fullName>
    </submittedName>
</protein>
<proteinExistence type="predicted"/>
<reference evidence="2" key="1">
    <citation type="submission" date="2022-11" db="EMBL/GenBank/DDBJ databases">
        <authorList>
            <person name="Hyden B.L."/>
            <person name="Feng K."/>
            <person name="Yates T."/>
            <person name="Jawdy S."/>
            <person name="Smart L.B."/>
            <person name="Muchero W."/>
        </authorList>
    </citation>
    <scope>NUCLEOTIDE SEQUENCE</scope>
    <source>
        <tissue evidence="2">Shoot tip</tissue>
    </source>
</reference>
<evidence type="ECO:0000313" key="3">
    <source>
        <dbReference type="Proteomes" id="UP001151752"/>
    </source>
</evidence>